<sequence length="319" mass="35547">MTKKTAAAAVKEQEYFNKLHWPKTNFKDFLLSDNRCTSLQELIDAKRLYERNMSAIVKKPNIKLTQAHQETLESLDTQISQLTRKRIQEFKVVSNGNIEKKKSELSGEAITEDILGATKGSSISAEEKPVVAEEKPVVVEGKPVVAEGKPTFSGENPNVSKESSTTDQLAEKSTKVETAIRSLHLSKINAQLDLLEKKKDQLKKYPDAFNELDAIISGIREVNKKYISTEMTPDEYRTQSKAYLSKEKVAKLEEFRGIKLKKVGEVLLNLLTLIATAFVGYGIAAAIKGDLTLFRLNTDSINKVNKLGTEIETSFAPPV</sequence>
<name>A0A0A8ULX5_LEGHA</name>
<dbReference type="KEGG" id="lha:LHA_0793"/>
<evidence type="ECO:0000313" key="4">
    <source>
        <dbReference type="Proteomes" id="UP000032803"/>
    </source>
</evidence>
<dbReference type="HOGENOM" id="CLU_870953_0_0_6"/>
<keyword evidence="2" id="KW-0472">Membrane</keyword>
<dbReference type="RefSeq" id="WP_045105339.1">
    <property type="nucleotide sequence ID" value="NZ_LN681225.1"/>
</dbReference>
<keyword evidence="4" id="KW-1185">Reference proteome</keyword>
<accession>A0A0A8ULX5</accession>
<feature type="compositionally biased region" description="Polar residues" evidence="1">
    <location>
        <begin position="153"/>
        <end position="167"/>
    </location>
</feature>
<feature type="transmembrane region" description="Helical" evidence="2">
    <location>
        <begin position="266"/>
        <end position="287"/>
    </location>
</feature>
<keyword evidence="2" id="KW-0812">Transmembrane</keyword>
<evidence type="ECO:0000256" key="2">
    <source>
        <dbReference type="SAM" id="Phobius"/>
    </source>
</evidence>
<dbReference type="Proteomes" id="UP000032803">
    <property type="component" value="Chromosome I"/>
</dbReference>
<dbReference type="OrthoDB" id="5639108at2"/>
<dbReference type="AlphaFoldDB" id="A0A0A8ULX5"/>
<proteinExistence type="predicted"/>
<gene>
    <name evidence="3" type="ORF">LHA_0793</name>
</gene>
<evidence type="ECO:0000313" key="3">
    <source>
        <dbReference type="EMBL" id="CEK09875.1"/>
    </source>
</evidence>
<dbReference type="STRING" id="449.LHA_0793"/>
<dbReference type="EMBL" id="LN681225">
    <property type="protein sequence ID" value="CEK09875.1"/>
    <property type="molecule type" value="Genomic_DNA"/>
</dbReference>
<reference evidence="4" key="1">
    <citation type="submission" date="2014-09" db="EMBL/GenBank/DDBJ databases">
        <authorList>
            <person name="Gomez-Valero L."/>
        </authorList>
    </citation>
    <scope>NUCLEOTIDE SEQUENCE [LARGE SCALE GENOMIC DNA]</scope>
    <source>
        <strain evidence="4">ATCC35250</strain>
    </source>
</reference>
<keyword evidence="2" id="KW-1133">Transmembrane helix</keyword>
<organism evidence="3 4">
    <name type="scientific">Legionella hackeliae</name>
    <dbReference type="NCBI Taxonomy" id="449"/>
    <lineage>
        <taxon>Bacteria</taxon>
        <taxon>Pseudomonadati</taxon>
        <taxon>Pseudomonadota</taxon>
        <taxon>Gammaproteobacteria</taxon>
        <taxon>Legionellales</taxon>
        <taxon>Legionellaceae</taxon>
        <taxon>Legionella</taxon>
    </lineage>
</organism>
<evidence type="ECO:0000256" key="1">
    <source>
        <dbReference type="SAM" id="MobiDB-lite"/>
    </source>
</evidence>
<protein>
    <submittedName>
        <fullName evidence="3">Uncharacterized protein</fullName>
    </submittedName>
</protein>
<feature type="region of interest" description="Disordered" evidence="1">
    <location>
        <begin position="148"/>
        <end position="167"/>
    </location>
</feature>
<dbReference type="PATRIC" id="fig|449.7.peg.2881"/>